<dbReference type="EMBL" id="CM018032">
    <property type="protein sequence ID" value="KAA8547261.1"/>
    <property type="molecule type" value="Genomic_DNA"/>
</dbReference>
<keyword evidence="3" id="KW-1185">Reference proteome</keyword>
<accession>A0A5J5C1F3</accession>
<name>A0A5J5C1F3_9ASTE</name>
<dbReference type="Proteomes" id="UP000325577">
    <property type="component" value="Linkage Group LG1"/>
</dbReference>
<evidence type="ECO:0000313" key="3">
    <source>
        <dbReference type="Proteomes" id="UP000325577"/>
    </source>
</evidence>
<dbReference type="AlphaFoldDB" id="A0A5J5C1F3"/>
<proteinExistence type="predicted"/>
<organism evidence="2 3">
    <name type="scientific">Nyssa sinensis</name>
    <dbReference type="NCBI Taxonomy" id="561372"/>
    <lineage>
        <taxon>Eukaryota</taxon>
        <taxon>Viridiplantae</taxon>
        <taxon>Streptophyta</taxon>
        <taxon>Embryophyta</taxon>
        <taxon>Tracheophyta</taxon>
        <taxon>Spermatophyta</taxon>
        <taxon>Magnoliopsida</taxon>
        <taxon>eudicotyledons</taxon>
        <taxon>Gunneridae</taxon>
        <taxon>Pentapetalae</taxon>
        <taxon>asterids</taxon>
        <taxon>Cornales</taxon>
        <taxon>Nyssaceae</taxon>
        <taxon>Nyssa</taxon>
    </lineage>
</organism>
<gene>
    <name evidence="2" type="ORF">F0562_003875</name>
</gene>
<sequence>MDLRKHVFSSFQPLRKKRAIVGEPITVVLPKKMAIREDLRSKISIVETAASEAEARHRSKIEVAKVVVVDEQKDKILKLGRELTFDGCNFCFKKTAKVFSDIDTEVLDHIEVSDVESEDFKDDEVSKDPAAPTDP</sequence>
<reference evidence="2 3" key="1">
    <citation type="submission" date="2019-09" db="EMBL/GenBank/DDBJ databases">
        <title>A chromosome-level genome assembly of the Chinese tupelo Nyssa sinensis.</title>
        <authorList>
            <person name="Yang X."/>
            <person name="Kang M."/>
            <person name="Yang Y."/>
            <person name="Xiong H."/>
            <person name="Wang M."/>
            <person name="Zhang Z."/>
            <person name="Wang Z."/>
            <person name="Wu H."/>
            <person name="Ma T."/>
            <person name="Liu J."/>
            <person name="Xi Z."/>
        </authorList>
    </citation>
    <scope>NUCLEOTIDE SEQUENCE [LARGE SCALE GENOMIC DNA]</scope>
    <source>
        <strain evidence="2">J267</strain>
        <tissue evidence="2">Leaf</tissue>
    </source>
</reference>
<protein>
    <submittedName>
        <fullName evidence="2">Uncharacterized protein</fullName>
    </submittedName>
</protein>
<evidence type="ECO:0000256" key="1">
    <source>
        <dbReference type="SAM" id="MobiDB-lite"/>
    </source>
</evidence>
<feature type="region of interest" description="Disordered" evidence="1">
    <location>
        <begin position="115"/>
        <end position="135"/>
    </location>
</feature>
<evidence type="ECO:0000313" key="2">
    <source>
        <dbReference type="EMBL" id="KAA8547261.1"/>
    </source>
</evidence>